<evidence type="ECO:0000313" key="9">
    <source>
        <dbReference type="EnsemblPlants" id="Pp3c24_1570V3.1"/>
    </source>
</evidence>
<sequence length="610" mass="68856">MFYQDWLAGSVSDIRLWLRNGMLTTVLATLFVILTSLPECMMLPASHVGNWTASPRVTVTDKEGDASSTEQPHRTGFHFQPEKNWMNGLMYYKGYYHLFYQYNPEAPIWGNIVWGHAVSTDLLRWHYLEPAMKGDHWYDERGVWSGSATLLEDGSPVLLYTGESVNRTQVQNMAIPANKSDPLLLHWIKVPHNPVVVAPPGYNASEFRDPSTAWQGSDGMWRLLVGANTGKRGVIGTALLFKSQDFYQWQFVNRPLHSVAGTGMWECPDFYPVLIEGIEGLEVSSTQGQPVKHVLKISSDDLKHDYYSVGAYNAENDTYEPAIHQLDTGIGLRYDYGKFYASKSFFDPSTNRRILLGWSNESDSIQEDITKGWSSIQSIPRKVWLDSISSTNLLQWPVREVESLRQNQLVKESVNLPPGSVYHLSEVMGSQLDIEVQFLKPNLTQEPIPPELLAQNAACSTSGAAKRGIFGPFGILVLTTPNLEEQTAVFFSFVHSRRNGWKTIVCSDQSRSSMDNDVDITSYGSFLRVYDNEFTLALRILVDHSVVETFAQGGRTVITSRVYPQRAVNDFATIHLFNNSTRLHVMTQSISVWNMESVQLSNFNTATQRH</sequence>
<dbReference type="InterPro" id="IPR013148">
    <property type="entry name" value="Glyco_hydro_32_N"/>
</dbReference>
<dbReference type="GO" id="GO:0005975">
    <property type="term" value="P:carbohydrate metabolic process"/>
    <property type="evidence" value="ECO:0007669"/>
    <property type="project" value="InterPro"/>
</dbReference>
<evidence type="ECO:0000259" key="6">
    <source>
        <dbReference type="Pfam" id="PF00251"/>
    </source>
</evidence>
<evidence type="ECO:0000256" key="3">
    <source>
        <dbReference type="ARBA" id="ARBA00023295"/>
    </source>
</evidence>
<protein>
    <recommendedName>
        <fullName evidence="11">Beta-fructofuranosidase</fullName>
    </recommendedName>
</protein>
<name>A0A2K1IF64_PHYPA</name>
<reference evidence="8 10" key="1">
    <citation type="journal article" date="2008" name="Science">
        <title>The Physcomitrella genome reveals evolutionary insights into the conquest of land by plants.</title>
        <authorList>
            <person name="Rensing S."/>
            <person name="Lang D."/>
            <person name="Zimmer A."/>
            <person name="Terry A."/>
            <person name="Salamov A."/>
            <person name="Shapiro H."/>
            <person name="Nishiyama T."/>
            <person name="Perroud P.-F."/>
            <person name="Lindquist E."/>
            <person name="Kamisugi Y."/>
            <person name="Tanahashi T."/>
            <person name="Sakakibara K."/>
            <person name="Fujita T."/>
            <person name="Oishi K."/>
            <person name="Shin-I T."/>
            <person name="Kuroki Y."/>
            <person name="Toyoda A."/>
            <person name="Suzuki Y."/>
            <person name="Hashimoto A."/>
            <person name="Yamaguchi K."/>
            <person name="Sugano A."/>
            <person name="Kohara Y."/>
            <person name="Fujiyama A."/>
            <person name="Anterola A."/>
            <person name="Aoki S."/>
            <person name="Ashton N."/>
            <person name="Barbazuk W.B."/>
            <person name="Barker E."/>
            <person name="Bennetzen J."/>
            <person name="Bezanilla M."/>
            <person name="Blankenship R."/>
            <person name="Cho S.H."/>
            <person name="Dutcher S."/>
            <person name="Estelle M."/>
            <person name="Fawcett J.A."/>
            <person name="Gundlach H."/>
            <person name="Hanada K."/>
            <person name="Heyl A."/>
            <person name="Hicks K.A."/>
            <person name="Hugh J."/>
            <person name="Lohr M."/>
            <person name="Mayer K."/>
            <person name="Melkozernov A."/>
            <person name="Murata T."/>
            <person name="Nelson D."/>
            <person name="Pils B."/>
            <person name="Prigge M."/>
            <person name="Reiss B."/>
            <person name="Renner T."/>
            <person name="Rombauts S."/>
            <person name="Rushton P."/>
            <person name="Sanderfoot A."/>
            <person name="Schween G."/>
            <person name="Shiu S.-H."/>
            <person name="Stueber K."/>
            <person name="Theodoulou F.L."/>
            <person name="Tu H."/>
            <person name="Van de Peer Y."/>
            <person name="Verrier P.J."/>
            <person name="Waters E."/>
            <person name="Wood A."/>
            <person name="Yang L."/>
            <person name="Cove D."/>
            <person name="Cuming A."/>
            <person name="Hasebe M."/>
            <person name="Lucas S."/>
            <person name="Mishler D.B."/>
            <person name="Reski R."/>
            <person name="Grigoriev I."/>
            <person name="Quatrano R.S."/>
            <person name="Boore J.L."/>
        </authorList>
    </citation>
    <scope>NUCLEOTIDE SEQUENCE [LARGE SCALE GENOMIC DNA]</scope>
    <source>
        <strain evidence="9 10">cv. Gransden 2004</strain>
    </source>
</reference>
<dbReference type="EMBL" id="ABEU02000024">
    <property type="protein sequence ID" value="PNR27917.1"/>
    <property type="molecule type" value="Genomic_DNA"/>
</dbReference>
<dbReference type="AlphaFoldDB" id="A0A2K1IF64"/>
<dbReference type="Gene3D" id="2.60.120.560">
    <property type="entry name" value="Exo-inulinase, domain 1"/>
    <property type="match status" value="1"/>
</dbReference>
<dbReference type="SMART" id="SM00640">
    <property type="entry name" value="Glyco_32"/>
    <property type="match status" value="1"/>
</dbReference>
<dbReference type="CDD" id="cd18624">
    <property type="entry name" value="GH32_Fruct1-like"/>
    <property type="match status" value="1"/>
</dbReference>
<gene>
    <name evidence="9" type="primary">LOC112276533</name>
    <name evidence="8" type="ORF">PHYPA_028509</name>
</gene>
<dbReference type="Gramene" id="Pp3c24_1570V3.2">
    <property type="protein sequence ID" value="Pp3c24_1570V3.2"/>
    <property type="gene ID" value="Pp3c24_1570"/>
</dbReference>
<dbReference type="GO" id="GO:0004553">
    <property type="term" value="F:hydrolase activity, hydrolyzing O-glycosyl compounds"/>
    <property type="evidence" value="ECO:0007669"/>
    <property type="project" value="InterPro"/>
</dbReference>
<dbReference type="Gramene" id="Pp3c24_1570V3.1">
    <property type="protein sequence ID" value="Pp3c24_1570V3.1"/>
    <property type="gene ID" value="Pp3c24_1570"/>
</dbReference>
<dbReference type="Proteomes" id="UP000006727">
    <property type="component" value="Chromosome 24"/>
</dbReference>
<dbReference type="Gene3D" id="2.115.10.20">
    <property type="entry name" value="Glycosyl hydrolase domain, family 43"/>
    <property type="match status" value="1"/>
</dbReference>
<comment type="similarity">
    <text evidence="1 4">Belongs to the glycosyl hydrolase 32 family.</text>
</comment>
<accession>A0A2K1IF64</accession>
<dbReference type="EnsemblPlants" id="Pp3c24_1570V3.2">
    <property type="protein sequence ID" value="Pp3c24_1570V3.2"/>
    <property type="gene ID" value="Pp3c24_1570"/>
</dbReference>
<dbReference type="InterPro" id="IPR050551">
    <property type="entry name" value="Fructan_Metab_Enzymes"/>
</dbReference>
<keyword evidence="2 4" id="KW-0378">Hydrolase</keyword>
<dbReference type="SUPFAM" id="SSF75005">
    <property type="entry name" value="Arabinanase/levansucrase/invertase"/>
    <property type="match status" value="1"/>
</dbReference>
<evidence type="ECO:0000256" key="4">
    <source>
        <dbReference type="RuleBase" id="RU362110"/>
    </source>
</evidence>
<keyword evidence="10" id="KW-1185">Reference proteome</keyword>
<evidence type="ECO:0008006" key="11">
    <source>
        <dbReference type="Google" id="ProtNLM"/>
    </source>
</evidence>
<proteinExistence type="inferred from homology"/>
<keyword evidence="3 4" id="KW-0326">Glycosidase</keyword>
<dbReference type="PANTHER" id="PTHR31953">
    <property type="entry name" value="BETA-FRUCTOFURANOSIDASE, INSOLUBLE ISOENZYME CWINV1-RELATED"/>
    <property type="match status" value="1"/>
</dbReference>
<feature type="domain" description="Glycosyl hydrolase family 32 C-terminal" evidence="7">
    <location>
        <begin position="400"/>
        <end position="594"/>
    </location>
</feature>
<evidence type="ECO:0000313" key="10">
    <source>
        <dbReference type="Proteomes" id="UP000006727"/>
    </source>
</evidence>
<dbReference type="Pfam" id="PF08244">
    <property type="entry name" value="Glyco_hydro_32C"/>
    <property type="match status" value="1"/>
</dbReference>
<reference evidence="8 10" key="2">
    <citation type="journal article" date="2018" name="Plant J.">
        <title>The Physcomitrella patens chromosome-scale assembly reveals moss genome structure and evolution.</title>
        <authorList>
            <person name="Lang D."/>
            <person name="Ullrich K.K."/>
            <person name="Murat F."/>
            <person name="Fuchs J."/>
            <person name="Jenkins J."/>
            <person name="Haas F.B."/>
            <person name="Piednoel M."/>
            <person name="Gundlach H."/>
            <person name="Van Bel M."/>
            <person name="Meyberg R."/>
            <person name="Vives C."/>
            <person name="Morata J."/>
            <person name="Symeonidi A."/>
            <person name="Hiss M."/>
            <person name="Muchero W."/>
            <person name="Kamisugi Y."/>
            <person name="Saleh O."/>
            <person name="Blanc G."/>
            <person name="Decker E.L."/>
            <person name="van Gessel N."/>
            <person name="Grimwood J."/>
            <person name="Hayes R.D."/>
            <person name="Graham S.W."/>
            <person name="Gunter L.E."/>
            <person name="McDaniel S.F."/>
            <person name="Hoernstein S.N.W."/>
            <person name="Larsson A."/>
            <person name="Li F.W."/>
            <person name="Perroud P.F."/>
            <person name="Phillips J."/>
            <person name="Ranjan P."/>
            <person name="Rokshar D.S."/>
            <person name="Rothfels C.J."/>
            <person name="Schneider L."/>
            <person name="Shu S."/>
            <person name="Stevenson D.W."/>
            <person name="Thummler F."/>
            <person name="Tillich M."/>
            <person name="Villarreal Aguilar J.C."/>
            <person name="Widiez T."/>
            <person name="Wong G.K."/>
            <person name="Wymore A."/>
            <person name="Zhang Y."/>
            <person name="Zimmer A.D."/>
            <person name="Quatrano R.S."/>
            <person name="Mayer K.F.X."/>
            <person name="Goodstein D."/>
            <person name="Casacuberta J.M."/>
            <person name="Vandepoele K."/>
            <person name="Reski R."/>
            <person name="Cuming A.C."/>
            <person name="Tuskan G.A."/>
            <person name="Maumus F."/>
            <person name="Salse J."/>
            <person name="Schmutz J."/>
            <person name="Rensing S.A."/>
        </authorList>
    </citation>
    <scope>NUCLEOTIDE SEQUENCE [LARGE SCALE GENOMIC DNA]</scope>
    <source>
        <strain evidence="9 10">cv. Gransden 2004</strain>
    </source>
</reference>
<evidence type="ECO:0000313" key="8">
    <source>
        <dbReference type="EMBL" id="PNR27917.1"/>
    </source>
</evidence>
<dbReference type="SUPFAM" id="SSF49899">
    <property type="entry name" value="Concanavalin A-like lectins/glucanases"/>
    <property type="match status" value="1"/>
</dbReference>
<feature type="domain" description="Glycosyl hydrolase family 32 N-terminal" evidence="6">
    <location>
        <begin position="78"/>
        <end position="397"/>
    </location>
</feature>
<dbReference type="InterPro" id="IPR023296">
    <property type="entry name" value="Glyco_hydro_beta-prop_sf"/>
</dbReference>
<keyword evidence="5" id="KW-0812">Transmembrane</keyword>
<keyword evidence="5" id="KW-1133">Transmembrane helix</keyword>
<organism evidence="8">
    <name type="scientific">Physcomitrium patens</name>
    <name type="common">Spreading-leaved earth moss</name>
    <name type="synonym">Physcomitrella patens</name>
    <dbReference type="NCBI Taxonomy" id="3218"/>
    <lineage>
        <taxon>Eukaryota</taxon>
        <taxon>Viridiplantae</taxon>
        <taxon>Streptophyta</taxon>
        <taxon>Embryophyta</taxon>
        <taxon>Bryophyta</taxon>
        <taxon>Bryophytina</taxon>
        <taxon>Bryopsida</taxon>
        <taxon>Funariidae</taxon>
        <taxon>Funariales</taxon>
        <taxon>Funariaceae</taxon>
        <taxon>Physcomitrium</taxon>
    </lineage>
</organism>
<evidence type="ECO:0000256" key="2">
    <source>
        <dbReference type="ARBA" id="ARBA00022801"/>
    </source>
</evidence>
<evidence type="ECO:0000256" key="1">
    <source>
        <dbReference type="ARBA" id="ARBA00009902"/>
    </source>
</evidence>
<keyword evidence="5" id="KW-0472">Membrane</keyword>
<evidence type="ECO:0000256" key="5">
    <source>
        <dbReference type="SAM" id="Phobius"/>
    </source>
</evidence>
<dbReference type="STRING" id="3218.A0A2K1IF64"/>
<feature type="transmembrane region" description="Helical" evidence="5">
    <location>
        <begin position="16"/>
        <end position="37"/>
    </location>
</feature>
<dbReference type="Pfam" id="PF00251">
    <property type="entry name" value="Glyco_hydro_32N"/>
    <property type="match status" value="1"/>
</dbReference>
<reference evidence="9" key="3">
    <citation type="submission" date="2020-12" db="UniProtKB">
        <authorList>
            <consortium name="EnsemblPlants"/>
        </authorList>
    </citation>
    <scope>IDENTIFICATION</scope>
</reference>
<dbReference type="EnsemblPlants" id="Pp3c24_1570V3.1">
    <property type="protein sequence ID" value="Pp3c24_1570V3.1"/>
    <property type="gene ID" value="Pp3c24_1570"/>
</dbReference>
<dbReference type="InterPro" id="IPR001362">
    <property type="entry name" value="Glyco_hydro_32"/>
</dbReference>
<evidence type="ECO:0000259" key="7">
    <source>
        <dbReference type="Pfam" id="PF08244"/>
    </source>
</evidence>
<dbReference type="PaxDb" id="3218-PP1S18_302V6.1"/>
<dbReference type="InterPro" id="IPR013320">
    <property type="entry name" value="ConA-like_dom_sf"/>
</dbReference>
<dbReference type="InterPro" id="IPR013189">
    <property type="entry name" value="Glyco_hydro_32_C"/>
</dbReference>